<proteinExistence type="predicted"/>
<reference evidence="1" key="1">
    <citation type="submission" date="2021-05" db="EMBL/GenBank/DDBJ databases">
        <authorList>
            <person name="Pan Q."/>
            <person name="Jouanno E."/>
            <person name="Zahm M."/>
            <person name="Klopp C."/>
            <person name="Cabau C."/>
            <person name="Louis A."/>
            <person name="Berthelot C."/>
            <person name="Parey E."/>
            <person name="Roest Crollius H."/>
            <person name="Montfort J."/>
            <person name="Robinson-Rechavi M."/>
            <person name="Bouchez O."/>
            <person name="Lampietro C."/>
            <person name="Lopez Roques C."/>
            <person name="Donnadieu C."/>
            <person name="Postlethwait J."/>
            <person name="Bobe J."/>
            <person name="Dillon D."/>
            <person name="Chandos A."/>
            <person name="von Hippel F."/>
            <person name="Guiguen Y."/>
        </authorList>
    </citation>
    <scope>NUCLEOTIDE SEQUENCE</scope>
    <source>
        <strain evidence="1">YG-Jan2019</strain>
    </source>
</reference>
<accession>A0ACC2H8T1</accession>
<gene>
    <name evidence="1" type="ORF">DPEC_G00042380</name>
</gene>
<organism evidence="1 2">
    <name type="scientific">Dallia pectoralis</name>
    <name type="common">Alaska blackfish</name>
    <dbReference type="NCBI Taxonomy" id="75939"/>
    <lineage>
        <taxon>Eukaryota</taxon>
        <taxon>Metazoa</taxon>
        <taxon>Chordata</taxon>
        <taxon>Craniata</taxon>
        <taxon>Vertebrata</taxon>
        <taxon>Euteleostomi</taxon>
        <taxon>Actinopterygii</taxon>
        <taxon>Neopterygii</taxon>
        <taxon>Teleostei</taxon>
        <taxon>Protacanthopterygii</taxon>
        <taxon>Esociformes</taxon>
        <taxon>Umbridae</taxon>
        <taxon>Dallia</taxon>
    </lineage>
</organism>
<evidence type="ECO:0000313" key="1">
    <source>
        <dbReference type="EMBL" id="KAJ8012403.1"/>
    </source>
</evidence>
<protein>
    <submittedName>
        <fullName evidence="1">Uncharacterized protein</fullName>
    </submittedName>
</protein>
<comment type="caution">
    <text evidence="1">The sequence shown here is derived from an EMBL/GenBank/DDBJ whole genome shotgun (WGS) entry which is preliminary data.</text>
</comment>
<dbReference type="EMBL" id="CM055731">
    <property type="protein sequence ID" value="KAJ8012403.1"/>
    <property type="molecule type" value="Genomic_DNA"/>
</dbReference>
<evidence type="ECO:0000313" key="2">
    <source>
        <dbReference type="Proteomes" id="UP001157502"/>
    </source>
</evidence>
<keyword evidence="2" id="KW-1185">Reference proteome</keyword>
<dbReference type="Proteomes" id="UP001157502">
    <property type="component" value="Chromosome 4"/>
</dbReference>
<sequence>MLGNVSADAHMYQDTFTFLMSNQTMAENFTGQVMNSAVKTIMKVLMDQSQVDCEDLLEEWSWLSSISSMDHSLLKTLFCSSNKSSLQDALLDVWMPVVFKATELKDIVFGITSTNITLPMIISDWHQLTESFASAKEALGNVASLLDAEYWMNWVPKDMDAEYWMNWVPKDMDAVNWMNWVPKDIHAVNWTQILIKRGLDVIITGGSQLQNSPLWPSLESYFQIAYWIMVNQTNITAPPNCTIDPNTYGPVCKSVFTWQEFVSTSTDLMQELLADPASVLKYVQGSLYFLEAIYGNNTTDTVTQLLSSELVLGNGSLAVLLENLITTLNQKYTAISNITSLEQFITDPQLNMSYLGELFEAQDLDLLKDLWIQEDGTLNASSVMSIALEVALEMVYFFQHHLVRNWTEHKHILSII</sequence>
<name>A0ACC2H8T1_DALPE</name>